<evidence type="ECO:0000256" key="2">
    <source>
        <dbReference type="ARBA" id="ARBA00007165"/>
    </source>
</evidence>
<keyword evidence="8" id="KW-1185">Reference proteome</keyword>
<dbReference type="PANTHER" id="PTHR23427">
    <property type="entry name" value="SURFEIT LOCUS PROTEIN"/>
    <property type="match status" value="1"/>
</dbReference>
<dbReference type="Proteomes" id="UP000199478">
    <property type="component" value="Unassembled WGS sequence"/>
</dbReference>
<evidence type="ECO:0000313" key="8">
    <source>
        <dbReference type="Proteomes" id="UP000199478"/>
    </source>
</evidence>
<dbReference type="PANTHER" id="PTHR23427:SF2">
    <property type="entry name" value="SURFEIT LOCUS PROTEIN 1"/>
    <property type="match status" value="1"/>
</dbReference>
<evidence type="ECO:0000256" key="5">
    <source>
        <dbReference type="ARBA" id="ARBA00023136"/>
    </source>
</evidence>
<comment type="similarity">
    <text evidence="2 6">Belongs to the SURF1 family.</text>
</comment>
<keyword evidence="5 6" id="KW-0472">Membrane</keyword>
<dbReference type="RefSeq" id="WP_090195665.1">
    <property type="nucleotide sequence ID" value="NZ_FOYP01000001.1"/>
</dbReference>
<evidence type="ECO:0000256" key="6">
    <source>
        <dbReference type="RuleBase" id="RU363076"/>
    </source>
</evidence>
<evidence type="ECO:0000256" key="1">
    <source>
        <dbReference type="ARBA" id="ARBA00004370"/>
    </source>
</evidence>
<comment type="caution">
    <text evidence="6">Lacks conserved residue(s) required for the propagation of feature annotation.</text>
</comment>
<dbReference type="CDD" id="cd06662">
    <property type="entry name" value="SURF1"/>
    <property type="match status" value="1"/>
</dbReference>
<evidence type="ECO:0000256" key="3">
    <source>
        <dbReference type="ARBA" id="ARBA00022692"/>
    </source>
</evidence>
<organism evidence="7 8">
    <name type="scientific">Yoonia tamlensis</name>
    <dbReference type="NCBI Taxonomy" id="390270"/>
    <lineage>
        <taxon>Bacteria</taxon>
        <taxon>Pseudomonadati</taxon>
        <taxon>Pseudomonadota</taxon>
        <taxon>Alphaproteobacteria</taxon>
        <taxon>Rhodobacterales</taxon>
        <taxon>Paracoccaceae</taxon>
        <taxon>Yoonia</taxon>
    </lineage>
</organism>
<dbReference type="STRING" id="390270.SAMN04488005_0353"/>
<dbReference type="InterPro" id="IPR002994">
    <property type="entry name" value="Surf1/Shy1"/>
</dbReference>
<keyword evidence="6" id="KW-1003">Cell membrane</keyword>
<accession>A0A1I6FS08</accession>
<reference evidence="8" key="1">
    <citation type="submission" date="2016-10" db="EMBL/GenBank/DDBJ databases">
        <authorList>
            <person name="Varghese N."/>
            <person name="Submissions S."/>
        </authorList>
    </citation>
    <scope>NUCLEOTIDE SEQUENCE [LARGE SCALE GENOMIC DNA]</scope>
    <source>
        <strain evidence="8">DSM 26879</strain>
    </source>
</reference>
<evidence type="ECO:0000313" key="7">
    <source>
        <dbReference type="EMBL" id="SFR32678.1"/>
    </source>
</evidence>
<dbReference type="OrthoDB" id="6079986at2"/>
<dbReference type="PROSITE" id="PS51257">
    <property type="entry name" value="PROKAR_LIPOPROTEIN"/>
    <property type="match status" value="1"/>
</dbReference>
<dbReference type="PROSITE" id="PS50895">
    <property type="entry name" value="SURF1"/>
    <property type="match status" value="1"/>
</dbReference>
<comment type="subcellular location">
    <subcellularLocation>
        <location evidence="6">Cell membrane</location>
        <topology evidence="6">Multi-pass membrane protein</topology>
    </subcellularLocation>
    <subcellularLocation>
        <location evidence="1">Membrane</location>
    </subcellularLocation>
</comment>
<dbReference type="AlphaFoldDB" id="A0A1I6FS08"/>
<dbReference type="InterPro" id="IPR045214">
    <property type="entry name" value="Surf1/Surf4"/>
</dbReference>
<feature type="transmembrane region" description="Helical" evidence="6">
    <location>
        <begin position="199"/>
        <end position="218"/>
    </location>
</feature>
<protein>
    <recommendedName>
        <fullName evidence="6">SURF1-like protein</fullName>
    </recommendedName>
</protein>
<evidence type="ECO:0000256" key="4">
    <source>
        <dbReference type="ARBA" id="ARBA00022989"/>
    </source>
</evidence>
<name>A0A1I6FS08_9RHOB</name>
<proteinExistence type="inferred from homology"/>
<keyword evidence="3 6" id="KW-0812">Transmembrane</keyword>
<gene>
    <name evidence="7" type="ORF">SAMN04488005_0353</name>
</gene>
<sequence>MLRKLIFPILLGVAGCGVLVSLGVWQVQRLAWKENILTELDARLSGAPTPFSTAATEDADEYTRVTLSGTPAGDELHVLTSGTAGGTGYRVISKFMLDDGTAILVDLGLLPLDAKEAAPLVAPMQITGTLLWPDDQNSSTPDPDLAKNIWFARNTVAMADVLGTESFMVVASTATPSDPRLTPLPVETSGIKNDHLEYAITWFSLAFVWAIMTLFLIFRTTRQKDA</sequence>
<dbReference type="Pfam" id="PF02104">
    <property type="entry name" value="SURF1"/>
    <property type="match status" value="1"/>
</dbReference>
<keyword evidence="4 6" id="KW-1133">Transmembrane helix</keyword>
<dbReference type="EMBL" id="FOYP01000001">
    <property type="protein sequence ID" value="SFR32678.1"/>
    <property type="molecule type" value="Genomic_DNA"/>
</dbReference>
<dbReference type="GO" id="GO:0005886">
    <property type="term" value="C:plasma membrane"/>
    <property type="evidence" value="ECO:0007669"/>
    <property type="project" value="UniProtKB-SubCell"/>
</dbReference>